<name>V5H865_IXORI</name>
<dbReference type="EMBL" id="GANP01015440">
    <property type="protein sequence ID" value="JAB69028.1"/>
    <property type="molecule type" value="mRNA"/>
</dbReference>
<evidence type="ECO:0000313" key="1">
    <source>
        <dbReference type="EMBL" id="JAB69028.1"/>
    </source>
</evidence>
<sequence>MVSATSVLGAVFCMTLRMNPAVSTHENCGSWMFPALRKMFTDLPEPHVISNNGSIELIPGEFYLSNIKLAGLKYLHSGLYDCQGNDALFELKSPMPLRLSAKWRSSSGTSGDLSTSLNNVVVRGVLETNSTGDEGNKFRHLSSSFQSLGRVSVELEGLGGAMDAFFSVLGSDLEAPAKTFWAVLLKAQIKRILGGAPLVPE</sequence>
<proteinExistence type="evidence at transcript level"/>
<protein>
    <submittedName>
        <fullName evidence="1">Uncharacterized protein</fullName>
    </submittedName>
</protein>
<reference evidence="1" key="1">
    <citation type="journal article" date="2015" name="Sci. Rep.">
        <title>Tissue- and time-dependent transcription in Ixodes ricinus salivary glands and midguts when blood feeding on the vertebrate host.</title>
        <authorList>
            <person name="Kotsyfakis M."/>
            <person name="Schwarz A."/>
            <person name="Erhart J."/>
            <person name="Ribeiro J.M."/>
        </authorList>
    </citation>
    <scope>NUCLEOTIDE SEQUENCE</scope>
    <source>
        <tissue evidence="1">Salivary gland and midgut</tissue>
    </source>
</reference>
<accession>V5H865</accession>
<dbReference type="AlphaFoldDB" id="V5H865"/>
<organism evidence="1">
    <name type="scientific">Ixodes ricinus</name>
    <name type="common">Common tick</name>
    <name type="synonym">Acarus ricinus</name>
    <dbReference type="NCBI Taxonomy" id="34613"/>
    <lineage>
        <taxon>Eukaryota</taxon>
        <taxon>Metazoa</taxon>
        <taxon>Ecdysozoa</taxon>
        <taxon>Arthropoda</taxon>
        <taxon>Chelicerata</taxon>
        <taxon>Arachnida</taxon>
        <taxon>Acari</taxon>
        <taxon>Parasitiformes</taxon>
        <taxon>Ixodida</taxon>
        <taxon>Ixodoidea</taxon>
        <taxon>Ixodidae</taxon>
        <taxon>Ixodinae</taxon>
        <taxon>Ixodes</taxon>
    </lineage>
</organism>